<evidence type="ECO:0000256" key="2">
    <source>
        <dbReference type="ARBA" id="ARBA00023125"/>
    </source>
</evidence>
<evidence type="ECO:0000259" key="5">
    <source>
        <dbReference type="PROSITE" id="PS51063"/>
    </source>
</evidence>
<feature type="domain" description="HTH crp-type" evidence="5">
    <location>
        <begin position="136"/>
        <end position="207"/>
    </location>
</feature>
<organism evidence="6 7">
    <name type="scientific">Pectinatus haikarae</name>
    <dbReference type="NCBI Taxonomy" id="349096"/>
    <lineage>
        <taxon>Bacteria</taxon>
        <taxon>Bacillati</taxon>
        <taxon>Bacillota</taxon>
        <taxon>Negativicutes</taxon>
        <taxon>Selenomonadales</taxon>
        <taxon>Selenomonadaceae</taxon>
        <taxon>Pectinatus</taxon>
    </lineage>
</organism>
<evidence type="ECO:0000256" key="3">
    <source>
        <dbReference type="ARBA" id="ARBA00023163"/>
    </source>
</evidence>
<dbReference type="InterPro" id="IPR014710">
    <property type="entry name" value="RmlC-like_jellyroll"/>
</dbReference>
<comment type="caution">
    <text evidence="6">The sequence shown here is derived from an EMBL/GenBank/DDBJ whole genome shotgun (WGS) entry which is preliminary data.</text>
</comment>
<dbReference type="Pfam" id="PF13545">
    <property type="entry name" value="HTH_Crp_2"/>
    <property type="match status" value="1"/>
</dbReference>
<dbReference type="InterPro" id="IPR012318">
    <property type="entry name" value="HTH_CRP"/>
</dbReference>
<dbReference type="PRINTS" id="PR00034">
    <property type="entry name" value="HTHCRP"/>
</dbReference>
<dbReference type="Gene3D" id="2.60.120.10">
    <property type="entry name" value="Jelly Rolls"/>
    <property type="match status" value="1"/>
</dbReference>
<evidence type="ECO:0000313" key="6">
    <source>
        <dbReference type="EMBL" id="MDQ0204491.1"/>
    </source>
</evidence>
<evidence type="ECO:0000259" key="4">
    <source>
        <dbReference type="PROSITE" id="PS50042"/>
    </source>
</evidence>
<gene>
    <name evidence="6" type="ORF">J2S01_002219</name>
</gene>
<dbReference type="InterPro" id="IPR000595">
    <property type="entry name" value="cNMP-bd_dom"/>
</dbReference>
<dbReference type="InterPro" id="IPR036390">
    <property type="entry name" value="WH_DNA-bd_sf"/>
</dbReference>
<proteinExistence type="predicted"/>
<dbReference type="SMART" id="SM00100">
    <property type="entry name" value="cNMP"/>
    <property type="match status" value="1"/>
</dbReference>
<feature type="domain" description="Cyclic nucleotide-binding" evidence="4">
    <location>
        <begin position="1"/>
        <end position="122"/>
    </location>
</feature>
<dbReference type="Gene3D" id="1.10.10.10">
    <property type="entry name" value="Winged helix-like DNA-binding domain superfamily/Winged helix DNA-binding domain"/>
    <property type="match status" value="1"/>
</dbReference>
<name>A0ABT9Y9U0_9FIRM</name>
<accession>A0ABT9Y9U0</accession>
<dbReference type="SUPFAM" id="SSF51206">
    <property type="entry name" value="cAMP-binding domain-like"/>
    <property type="match status" value="1"/>
</dbReference>
<dbReference type="InterPro" id="IPR018490">
    <property type="entry name" value="cNMP-bd_dom_sf"/>
</dbReference>
<keyword evidence="7" id="KW-1185">Reference proteome</keyword>
<protein>
    <submittedName>
        <fullName evidence="6">CRP-like cAMP-binding protein</fullName>
    </submittedName>
</protein>
<dbReference type="Pfam" id="PF00027">
    <property type="entry name" value="cNMP_binding"/>
    <property type="match status" value="1"/>
</dbReference>
<evidence type="ECO:0000256" key="1">
    <source>
        <dbReference type="ARBA" id="ARBA00023015"/>
    </source>
</evidence>
<dbReference type="PROSITE" id="PS50042">
    <property type="entry name" value="CNMP_BINDING_3"/>
    <property type="match status" value="1"/>
</dbReference>
<keyword evidence="2" id="KW-0238">DNA-binding</keyword>
<dbReference type="InterPro" id="IPR036388">
    <property type="entry name" value="WH-like_DNA-bd_sf"/>
</dbReference>
<dbReference type="InterPro" id="IPR050397">
    <property type="entry name" value="Env_Response_Regulators"/>
</dbReference>
<evidence type="ECO:0000313" key="7">
    <source>
        <dbReference type="Proteomes" id="UP001239167"/>
    </source>
</evidence>
<keyword evidence="3" id="KW-0804">Transcription</keyword>
<dbReference type="CDD" id="cd00038">
    <property type="entry name" value="CAP_ED"/>
    <property type="match status" value="1"/>
</dbReference>
<reference evidence="6 7" key="1">
    <citation type="submission" date="2023-07" db="EMBL/GenBank/DDBJ databases">
        <title>Genomic Encyclopedia of Type Strains, Phase IV (KMG-IV): sequencing the most valuable type-strain genomes for metagenomic binning, comparative biology and taxonomic classification.</title>
        <authorList>
            <person name="Goeker M."/>
        </authorList>
    </citation>
    <scope>NUCLEOTIDE SEQUENCE [LARGE SCALE GENOMIC DNA]</scope>
    <source>
        <strain evidence="6 7">DSM 16980</strain>
    </source>
</reference>
<dbReference type="Proteomes" id="UP001239167">
    <property type="component" value="Unassembled WGS sequence"/>
</dbReference>
<dbReference type="SUPFAM" id="SSF46785">
    <property type="entry name" value="Winged helix' DNA-binding domain"/>
    <property type="match status" value="1"/>
</dbReference>
<dbReference type="PROSITE" id="PS51063">
    <property type="entry name" value="HTH_CRP_2"/>
    <property type="match status" value="1"/>
</dbReference>
<dbReference type="EMBL" id="JAUSUE010000017">
    <property type="protein sequence ID" value="MDQ0204491.1"/>
    <property type="molecule type" value="Genomic_DNA"/>
</dbReference>
<dbReference type="PANTHER" id="PTHR24567:SF74">
    <property type="entry name" value="HTH-TYPE TRANSCRIPTIONAL REGULATOR ARCR"/>
    <property type="match status" value="1"/>
</dbReference>
<sequence>MQEINWTLEELALLKANSCILQLSSHEIIFNEDSPADYIYYIRKGHIKHYHNTVTGKEIIVSICKSGEIIGLPAVLLRENRGVFAKTMEKCVLWRISRDEFIKILEKNINISIKLIMIFCSYVRNYEYRLEDLLAANTEAKVASLLCHLAGKRKEDKYYIDYRITHQEMANMIGACRQTVTEILGRFQDKGLIRMDKNNALEIPSWDDLYRVNSLKERNVSNL</sequence>
<dbReference type="SMART" id="SM00419">
    <property type="entry name" value="HTH_CRP"/>
    <property type="match status" value="1"/>
</dbReference>
<dbReference type="PANTHER" id="PTHR24567">
    <property type="entry name" value="CRP FAMILY TRANSCRIPTIONAL REGULATORY PROTEIN"/>
    <property type="match status" value="1"/>
</dbReference>
<keyword evidence="1" id="KW-0805">Transcription regulation</keyword>
<dbReference type="RefSeq" id="WP_196605512.1">
    <property type="nucleotide sequence ID" value="NZ_CP116940.1"/>
</dbReference>